<dbReference type="SMART" id="SM00264">
    <property type="entry name" value="BAG"/>
    <property type="match status" value="1"/>
</dbReference>
<evidence type="ECO:0000256" key="1">
    <source>
        <dbReference type="ARBA" id="ARBA00023186"/>
    </source>
</evidence>
<feature type="region of interest" description="Disordered" evidence="3">
    <location>
        <begin position="250"/>
        <end position="283"/>
    </location>
</feature>
<feature type="compositionally biased region" description="Polar residues" evidence="3">
    <location>
        <begin position="260"/>
        <end position="269"/>
    </location>
</feature>
<dbReference type="PROSITE" id="PS50053">
    <property type="entry name" value="UBIQUITIN_2"/>
    <property type="match status" value="1"/>
</dbReference>
<dbReference type="EMBL" id="GGEC01019711">
    <property type="protein sequence ID" value="MBX00195.1"/>
    <property type="molecule type" value="Transcribed_RNA"/>
</dbReference>
<evidence type="ECO:0008006" key="7">
    <source>
        <dbReference type="Google" id="ProtNLM"/>
    </source>
</evidence>
<evidence type="ECO:0000259" key="4">
    <source>
        <dbReference type="PROSITE" id="PS50053"/>
    </source>
</evidence>
<dbReference type="InterPro" id="IPR003103">
    <property type="entry name" value="BAG_domain"/>
</dbReference>
<name>A0A2P2K395_RHIMU</name>
<protein>
    <recommendedName>
        <fullName evidence="7">BAG family molecular chaperone regulator 1</fullName>
    </recommendedName>
</protein>
<feature type="domain" description="BAG" evidence="5">
    <location>
        <begin position="150"/>
        <end position="228"/>
    </location>
</feature>
<dbReference type="InterPro" id="IPR036533">
    <property type="entry name" value="BAG_dom_sf"/>
</dbReference>
<dbReference type="Gene3D" id="1.20.58.120">
    <property type="entry name" value="BAG domain"/>
    <property type="match status" value="1"/>
</dbReference>
<sequence length="297" mass="33408">MEPMKPKIKEGMFVKRGSFSGRKDIKVEDLEVRPGGMIVQRRSTSESNQISVAIPTIKVRVKFGSFYREIRISSQASFGELKKMLAEQTGVHHQDQKLIYKKKERNSKAFLDVAGVKDGSKIVLIEDITSRERRCLEMLKSARTEKASKSLQQISLEVDKLDGDVKALEATSSRGMKVAETDVDKLTELLMTKLVTLDGIDINGELKLQKRMQERRVQKYIETLDVLKLNNATSSNNGGKLPLLQQEKSTGKVPIPRQKNPVQAKNGNVTEPMPVRQPQPLSNSESVVVTKKWVTFD</sequence>
<dbReference type="GO" id="GO:0005737">
    <property type="term" value="C:cytoplasm"/>
    <property type="evidence" value="ECO:0007669"/>
    <property type="project" value="TreeGrafter"/>
</dbReference>
<evidence type="ECO:0000259" key="5">
    <source>
        <dbReference type="PROSITE" id="PS51035"/>
    </source>
</evidence>
<dbReference type="InterPro" id="IPR000626">
    <property type="entry name" value="Ubiquitin-like_dom"/>
</dbReference>
<dbReference type="SUPFAM" id="SSF54236">
    <property type="entry name" value="Ubiquitin-like"/>
    <property type="match status" value="1"/>
</dbReference>
<proteinExistence type="predicted"/>
<dbReference type="FunFam" id="3.10.20.90:FF:000298">
    <property type="entry name" value="BAG family molecular chaperone regulator 1"/>
    <property type="match status" value="1"/>
</dbReference>
<evidence type="ECO:0000256" key="2">
    <source>
        <dbReference type="ARBA" id="ARBA00058673"/>
    </source>
</evidence>
<accession>A0A2P2K395</accession>
<comment type="function">
    <text evidence="2">Co-chaperone that regulates diverse cellular pathways, such as programmed cell death and stress responses.</text>
</comment>
<dbReference type="SUPFAM" id="SSF63491">
    <property type="entry name" value="BAG domain"/>
    <property type="match status" value="1"/>
</dbReference>
<dbReference type="GO" id="GO:0051087">
    <property type="term" value="F:protein-folding chaperone binding"/>
    <property type="evidence" value="ECO:0007669"/>
    <property type="project" value="InterPro"/>
</dbReference>
<dbReference type="PANTHER" id="PTHR12329:SF36">
    <property type="entry name" value="UBIQUITIN-LIKE DOMAIN-CONTAINING PROTEIN"/>
    <property type="match status" value="1"/>
</dbReference>
<evidence type="ECO:0000256" key="3">
    <source>
        <dbReference type="SAM" id="MobiDB-lite"/>
    </source>
</evidence>
<dbReference type="InterPro" id="IPR029071">
    <property type="entry name" value="Ubiquitin-like_domsf"/>
</dbReference>
<dbReference type="Pfam" id="PF02179">
    <property type="entry name" value="BAG"/>
    <property type="match status" value="1"/>
</dbReference>
<dbReference type="GO" id="GO:0050821">
    <property type="term" value="P:protein stabilization"/>
    <property type="evidence" value="ECO:0007669"/>
    <property type="project" value="TreeGrafter"/>
</dbReference>
<evidence type="ECO:0000313" key="6">
    <source>
        <dbReference type="EMBL" id="MBX00195.1"/>
    </source>
</evidence>
<organism evidence="6">
    <name type="scientific">Rhizophora mucronata</name>
    <name type="common">Asiatic mangrove</name>
    <dbReference type="NCBI Taxonomy" id="61149"/>
    <lineage>
        <taxon>Eukaryota</taxon>
        <taxon>Viridiplantae</taxon>
        <taxon>Streptophyta</taxon>
        <taxon>Embryophyta</taxon>
        <taxon>Tracheophyta</taxon>
        <taxon>Spermatophyta</taxon>
        <taxon>Magnoliopsida</taxon>
        <taxon>eudicotyledons</taxon>
        <taxon>Gunneridae</taxon>
        <taxon>Pentapetalae</taxon>
        <taxon>rosids</taxon>
        <taxon>fabids</taxon>
        <taxon>Malpighiales</taxon>
        <taxon>Rhizophoraceae</taxon>
        <taxon>Rhizophora</taxon>
    </lineage>
</organism>
<keyword evidence="1" id="KW-0143">Chaperone</keyword>
<dbReference type="InterPro" id="IPR039773">
    <property type="entry name" value="BAG_chaperone_regulator"/>
</dbReference>
<dbReference type="Pfam" id="PF00240">
    <property type="entry name" value="ubiquitin"/>
    <property type="match status" value="1"/>
</dbReference>
<dbReference type="Gene3D" id="3.10.20.90">
    <property type="entry name" value="Phosphatidylinositol 3-kinase Catalytic Subunit, Chain A, domain 1"/>
    <property type="match status" value="1"/>
</dbReference>
<dbReference type="PROSITE" id="PS51035">
    <property type="entry name" value="BAG"/>
    <property type="match status" value="1"/>
</dbReference>
<feature type="domain" description="Ubiquitin-like" evidence="4">
    <location>
        <begin position="55"/>
        <end position="125"/>
    </location>
</feature>
<reference evidence="6" key="1">
    <citation type="submission" date="2018-02" db="EMBL/GenBank/DDBJ databases">
        <title>Rhizophora mucronata_Transcriptome.</title>
        <authorList>
            <person name="Meera S.P."/>
            <person name="Sreeshan A."/>
            <person name="Augustine A."/>
        </authorList>
    </citation>
    <scope>NUCLEOTIDE SEQUENCE</scope>
    <source>
        <tissue evidence="6">Leaf</tissue>
    </source>
</reference>
<dbReference type="AlphaFoldDB" id="A0A2P2K395"/>
<dbReference type="GO" id="GO:0000774">
    <property type="term" value="F:adenyl-nucleotide exchange factor activity"/>
    <property type="evidence" value="ECO:0007669"/>
    <property type="project" value="TreeGrafter"/>
</dbReference>
<dbReference type="PANTHER" id="PTHR12329">
    <property type="entry name" value="BCL2-ASSOCIATED ATHANOGENE"/>
    <property type="match status" value="1"/>
</dbReference>